<organism evidence="1 2">
    <name type="scientific">Dictyobacter formicarum</name>
    <dbReference type="NCBI Taxonomy" id="2778368"/>
    <lineage>
        <taxon>Bacteria</taxon>
        <taxon>Bacillati</taxon>
        <taxon>Chloroflexota</taxon>
        <taxon>Ktedonobacteria</taxon>
        <taxon>Ktedonobacterales</taxon>
        <taxon>Dictyobacteraceae</taxon>
        <taxon>Dictyobacter</taxon>
    </lineage>
</organism>
<dbReference type="PANTHER" id="PTHR24221:SF654">
    <property type="entry name" value="ATP-BINDING CASSETTE SUB-FAMILY B MEMBER 6"/>
    <property type="match status" value="1"/>
</dbReference>
<sequence>MVMQDASILSGSIRQNIAFNGLSMIIDHVIKAAQLTALHDDVMRMPMEYETFVSDGGAGLSSSQRIALARAIATAPAVLLLDEVISSLDVVTEATVDHNLRRFPCTQILVAH</sequence>
<evidence type="ECO:0008006" key="3">
    <source>
        <dbReference type="Google" id="ProtNLM"/>
    </source>
</evidence>
<protein>
    <recommendedName>
        <fullName evidence="3">ABC transporter domain-containing protein</fullName>
    </recommendedName>
</protein>
<dbReference type="InterPro" id="IPR039421">
    <property type="entry name" value="Type_1_exporter"/>
</dbReference>
<dbReference type="RefSeq" id="WP_201360201.1">
    <property type="nucleotide sequence ID" value="NZ_BNJJ01000002.1"/>
</dbReference>
<dbReference type="PANTHER" id="PTHR24221">
    <property type="entry name" value="ATP-BINDING CASSETTE SUB-FAMILY B"/>
    <property type="match status" value="1"/>
</dbReference>
<keyword evidence="2" id="KW-1185">Reference proteome</keyword>
<comment type="caution">
    <text evidence="1">The sequence shown here is derived from an EMBL/GenBank/DDBJ whole genome shotgun (WGS) entry which is preliminary data.</text>
</comment>
<name>A0ABQ3V8R4_9CHLR</name>
<evidence type="ECO:0000313" key="2">
    <source>
        <dbReference type="Proteomes" id="UP000635565"/>
    </source>
</evidence>
<accession>A0ABQ3V8R4</accession>
<evidence type="ECO:0000313" key="1">
    <source>
        <dbReference type="EMBL" id="GHO82520.1"/>
    </source>
</evidence>
<dbReference type="InterPro" id="IPR027417">
    <property type="entry name" value="P-loop_NTPase"/>
</dbReference>
<dbReference type="Gene3D" id="3.40.50.300">
    <property type="entry name" value="P-loop containing nucleotide triphosphate hydrolases"/>
    <property type="match status" value="1"/>
</dbReference>
<proteinExistence type="predicted"/>
<dbReference type="SUPFAM" id="SSF52540">
    <property type="entry name" value="P-loop containing nucleoside triphosphate hydrolases"/>
    <property type="match status" value="1"/>
</dbReference>
<reference evidence="1 2" key="1">
    <citation type="journal article" date="2021" name="Int. J. Syst. Evol. Microbiol.">
        <title>Reticulibacter mediterranei gen. nov., sp. nov., within the new family Reticulibacteraceae fam. nov., and Ktedonospora formicarum gen. nov., sp. nov., Ktedonobacter robiniae sp. nov., Dictyobacter formicarum sp. nov. and Dictyobacter arantiisoli sp. nov., belonging to the class Ktedonobacteria.</title>
        <authorList>
            <person name="Yabe S."/>
            <person name="Zheng Y."/>
            <person name="Wang C.M."/>
            <person name="Sakai Y."/>
            <person name="Abe K."/>
            <person name="Yokota A."/>
            <person name="Donadio S."/>
            <person name="Cavaletti L."/>
            <person name="Monciardini P."/>
        </authorList>
    </citation>
    <scope>NUCLEOTIDE SEQUENCE [LARGE SCALE GENOMIC DNA]</scope>
    <source>
        <strain evidence="1 2">SOSP1-9</strain>
    </source>
</reference>
<dbReference type="EMBL" id="BNJJ01000002">
    <property type="protein sequence ID" value="GHO82520.1"/>
    <property type="molecule type" value="Genomic_DNA"/>
</dbReference>
<dbReference type="Proteomes" id="UP000635565">
    <property type="component" value="Unassembled WGS sequence"/>
</dbReference>
<gene>
    <name evidence="1" type="ORF">KSZ_05260</name>
</gene>